<keyword evidence="8" id="KW-1185">Reference proteome</keyword>
<evidence type="ECO:0000313" key="7">
    <source>
        <dbReference type="EMBL" id="KAK3101997.1"/>
    </source>
</evidence>
<dbReference type="PROSITE" id="PS51720">
    <property type="entry name" value="G_AIG1"/>
    <property type="match status" value="1"/>
</dbReference>
<evidence type="ECO:0000256" key="4">
    <source>
        <dbReference type="SAM" id="Coils"/>
    </source>
</evidence>
<evidence type="ECO:0000259" key="6">
    <source>
        <dbReference type="PROSITE" id="PS51720"/>
    </source>
</evidence>
<dbReference type="PANTHER" id="PTHR10903:SF170">
    <property type="entry name" value="GTPASE IMAP FAMILY MEMBER 7"/>
    <property type="match status" value="1"/>
</dbReference>
<comment type="similarity">
    <text evidence="1">Belongs to the TRAFAC class TrmE-Era-EngA-EngB-Septin-like GTPase superfamily. AIG1/Toc34/Toc159-like paraseptin GTPase family. IAN subfamily.</text>
</comment>
<comment type="caution">
    <text evidence="7">The sequence shown here is derived from an EMBL/GenBank/DDBJ whole genome shotgun (WGS) entry which is preliminary data.</text>
</comment>
<evidence type="ECO:0000256" key="1">
    <source>
        <dbReference type="ARBA" id="ARBA00008535"/>
    </source>
</evidence>
<name>A0AA88YIB7_PINIB</name>
<reference evidence="7" key="1">
    <citation type="submission" date="2019-08" db="EMBL/GenBank/DDBJ databases">
        <title>The improved chromosome-level genome for the pearl oyster Pinctada fucata martensii using PacBio sequencing and Hi-C.</title>
        <authorList>
            <person name="Zheng Z."/>
        </authorList>
    </citation>
    <scope>NUCLEOTIDE SEQUENCE</scope>
    <source>
        <strain evidence="7">ZZ-2019</strain>
        <tissue evidence="7">Adductor muscle</tissue>
    </source>
</reference>
<dbReference type="InterPro" id="IPR027417">
    <property type="entry name" value="P-loop_NTPase"/>
</dbReference>
<dbReference type="SUPFAM" id="SSF52540">
    <property type="entry name" value="P-loop containing nucleoside triphosphate hydrolases"/>
    <property type="match status" value="1"/>
</dbReference>
<dbReference type="InterPro" id="IPR045058">
    <property type="entry name" value="GIMA/IAN/Toc"/>
</dbReference>
<keyword evidence="3" id="KW-0342">GTP-binding</keyword>
<gene>
    <name evidence="7" type="ORF">FSP39_008006</name>
</gene>
<evidence type="ECO:0000313" key="8">
    <source>
        <dbReference type="Proteomes" id="UP001186944"/>
    </source>
</evidence>
<feature type="domain" description="AIG1-type G" evidence="6">
    <location>
        <begin position="1"/>
        <end position="255"/>
    </location>
</feature>
<dbReference type="Pfam" id="PF04548">
    <property type="entry name" value="AIG1"/>
    <property type="match status" value="2"/>
</dbReference>
<dbReference type="EMBL" id="VSWD01000005">
    <property type="protein sequence ID" value="KAK3101997.1"/>
    <property type="molecule type" value="Genomic_DNA"/>
</dbReference>
<dbReference type="Gene3D" id="3.40.50.300">
    <property type="entry name" value="P-loop containing nucleotide triphosphate hydrolases"/>
    <property type="match status" value="1"/>
</dbReference>
<organism evidence="7 8">
    <name type="scientific">Pinctada imbricata</name>
    <name type="common">Atlantic pearl-oyster</name>
    <name type="synonym">Pinctada martensii</name>
    <dbReference type="NCBI Taxonomy" id="66713"/>
    <lineage>
        <taxon>Eukaryota</taxon>
        <taxon>Metazoa</taxon>
        <taxon>Spiralia</taxon>
        <taxon>Lophotrochozoa</taxon>
        <taxon>Mollusca</taxon>
        <taxon>Bivalvia</taxon>
        <taxon>Autobranchia</taxon>
        <taxon>Pteriomorphia</taxon>
        <taxon>Pterioida</taxon>
        <taxon>Pterioidea</taxon>
        <taxon>Pteriidae</taxon>
        <taxon>Pinctada</taxon>
    </lineage>
</organism>
<protein>
    <recommendedName>
        <fullName evidence="6">AIG1-type G domain-containing protein</fullName>
    </recommendedName>
</protein>
<dbReference type="PANTHER" id="PTHR10903">
    <property type="entry name" value="GTPASE, IMAP FAMILY MEMBER-RELATED"/>
    <property type="match status" value="1"/>
</dbReference>
<dbReference type="InterPro" id="IPR006703">
    <property type="entry name" value="G_AIG1"/>
</dbReference>
<feature type="region of interest" description="Disordered" evidence="5">
    <location>
        <begin position="59"/>
        <end position="85"/>
    </location>
</feature>
<feature type="coiled-coil region" evidence="4">
    <location>
        <begin position="296"/>
        <end position="330"/>
    </location>
</feature>
<accession>A0AA88YIB7</accession>
<evidence type="ECO:0000256" key="3">
    <source>
        <dbReference type="ARBA" id="ARBA00023134"/>
    </source>
</evidence>
<keyword evidence="4" id="KW-0175">Coiled coil</keyword>
<dbReference type="AlphaFoldDB" id="A0AA88YIB7"/>
<sequence length="416" mass="47392">MVGRTGSGKSSTGNTILGKSHFTSQVAASSVTKQCQRGTAERFDRRIMVSQSREGKAKSLEWNGCDHQNEQHSKLRPGTWGESASPDCMHHPSQQLHGNLSNLVMVSMYILMYTSGLSNDEVLSETLKCIGISSPGPHAILLVVAMGRFTEEERSTVRLLEKTFGDEMTKYVIVVFTRKDDLEHGNKSLDDMIKEAPACLREFLRECDNRVFALNNRARPDELTTQASILVEKVCELIVKNGGKYYDSGPMIPSLEEVVQDRMKQIERQYQQNIAEYKRSTSCEYQSRIKSLIETEEALNKKLASYMEMRQNEQAKMQELEEDLESLKEDAEPDVVDEESKIRLARIKQGIEKIQEEIFTVKTEKSAHLREEVRDELENGNVNILKQFWMKILRSGGSAKLRIKAMFDAIKKKIRK</sequence>
<evidence type="ECO:0000256" key="5">
    <source>
        <dbReference type="SAM" id="MobiDB-lite"/>
    </source>
</evidence>
<dbReference type="Proteomes" id="UP001186944">
    <property type="component" value="Unassembled WGS sequence"/>
</dbReference>
<keyword evidence="2" id="KW-0547">Nucleotide-binding</keyword>
<dbReference type="GO" id="GO:0005525">
    <property type="term" value="F:GTP binding"/>
    <property type="evidence" value="ECO:0007669"/>
    <property type="project" value="UniProtKB-KW"/>
</dbReference>
<proteinExistence type="inferred from homology"/>
<evidence type="ECO:0000256" key="2">
    <source>
        <dbReference type="ARBA" id="ARBA00022741"/>
    </source>
</evidence>